<dbReference type="EMBL" id="CR936257">
    <property type="protein sequence ID" value="CAI49570.1"/>
    <property type="molecule type" value="Genomic_DNA"/>
</dbReference>
<dbReference type="InterPro" id="IPR002145">
    <property type="entry name" value="CopG"/>
</dbReference>
<dbReference type="OrthoDB" id="167615at2157"/>
<gene>
    <name evidence="2" type="ordered locus">NP_2958A</name>
</gene>
<organism evidence="2 3">
    <name type="scientific">Natronomonas pharaonis (strain ATCC 35678 / DSM 2160 / CIP 103997 / JCM 8858 / NBRC 14720 / NCIMB 2260 / Gabara)</name>
    <name type="common">Halobacterium pharaonis</name>
    <dbReference type="NCBI Taxonomy" id="348780"/>
    <lineage>
        <taxon>Archaea</taxon>
        <taxon>Methanobacteriati</taxon>
        <taxon>Methanobacteriota</taxon>
        <taxon>Stenosarchaea group</taxon>
        <taxon>Halobacteria</taxon>
        <taxon>Halobacteriales</taxon>
        <taxon>Natronomonadaceae</taxon>
        <taxon>Natronomonas</taxon>
    </lineage>
</organism>
<name>A0A1U7EWT7_NATPD</name>
<dbReference type="CDD" id="cd22235">
    <property type="entry name" value="RHH_CopG_archaea"/>
    <property type="match status" value="1"/>
</dbReference>
<dbReference type="KEGG" id="nph:NP_2958A"/>
<dbReference type="AlphaFoldDB" id="A0A1U7EWT7"/>
<dbReference type="STRING" id="348780.NP_2958A"/>
<dbReference type="eggNOG" id="arCOG04451">
    <property type="taxonomic scope" value="Archaea"/>
</dbReference>
<dbReference type="HOGENOM" id="CLU_104048_0_0_2"/>
<reference evidence="2 3" key="1">
    <citation type="journal article" date="2005" name="Genome Res.">
        <title>Living with two extremes: conclusions from the genome sequence of Natronomonas pharaonis.</title>
        <authorList>
            <person name="Falb M."/>
            <person name="Pfeiffer F."/>
            <person name="Palm P."/>
            <person name="Rodewald K."/>
            <person name="Hickmann V."/>
            <person name="Tittor J."/>
            <person name="Oesterhelt D."/>
        </authorList>
    </citation>
    <scope>NUCLEOTIDE SEQUENCE [LARGE SCALE GENOMIC DNA]</scope>
    <source>
        <strain evidence="3">ATCC 35678 / DSM 2160 / CIP 103997 / JCM 8858 / NBRC 14720 / NCIMB 2260 / Gabara</strain>
    </source>
</reference>
<evidence type="ECO:0000313" key="2">
    <source>
        <dbReference type="EMBL" id="CAI49570.1"/>
    </source>
</evidence>
<evidence type="ECO:0000259" key="1">
    <source>
        <dbReference type="Pfam" id="PF01402"/>
    </source>
</evidence>
<dbReference type="GeneID" id="3701610"/>
<proteinExistence type="predicted"/>
<accession>A0A1U7EWT7</accession>
<dbReference type="Pfam" id="PF01402">
    <property type="entry name" value="RHH_1"/>
    <property type="match status" value="1"/>
</dbReference>
<evidence type="ECO:0000313" key="3">
    <source>
        <dbReference type="Proteomes" id="UP000002698"/>
    </source>
</evidence>
<sequence length="180" mass="20274">MTRRVTVSLDDDTAAALEQLDDETGAGQSEIVRRALSFYAANYEAATGRQSDALEQYYRMLSSGEHVLLDIDFLHAFLEHLYAGGDPDAEFVAAADRVSDYHASEYASRFESVGELLEWLSFCGFLDVRHEDDGVYHAVFPSEAIQWFMTRFIERSTTDLPGDIETERGVSKLIVTERET</sequence>
<dbReference type="Proteomes" id="UP000002698">
    <property type="component" value="Chromosome"/>
</dbReference>
<keyword evidence="3" id="KW-1185">Reference proteome</keyword>
<dbReference type="RefSeq" id="WP_011323194.1">
    <property type="nucleotide sequence ID" value="NC_007426.1"/>
</dbReference>
<feature type="domain" description="Ribbon-helix-helix protein CopG" evidence="1">
    <location>
        <begin position="3"/>
        <end position="42"/>
    </location>
</feature>
<dbReference type="GO" id="GO:0006355">
    <property type="term" value="P:regulation of DNA-templated transcription"/>
    <property type="evidence" value="ECO:0007669"/>
    <property type="project" value="InterPro"/>
</dbReference>
<dbReference type="EnsemblBacteria" id="CAI49570">
    <property type="protein sequence ID" value="CAI49570"/>
    <property type="gene ID" value="NP_2958A"/>
</dbReference>
<protein>
    <submittedName>
        <fullName evidence="2">CopG domain protein</fullName>
    </submittedName>
</protein>